<keyword evidence="11 15" id="KW-0560">Oxidoreductase</keyword>
<dbReference type="Gene3D" id="2.60.40.420">
    <property type="entry name" value="Cupredoxins - blue copper proteins"/>
    <property type="match status" value="1"/>
</dbReference>
<keyword evidence="9 15" id="KW-0249">Electron transport</keyword>
<dbReference type="PANTHER" id="PTHR22888:SF18">
    <property type="entry name" value="CYTOCHROME BO(3) UBIQUINOL OXIDASE SUBUNIT 2"/>
    <property type="match status" value="1"/>
</dbReference>
<reference evidence="20" key="1">
    <citation type="journal article" date="2019" name="Int. J. Syst. Evol. Microbiol.">
        <title>The Global Catalogue of Microorganisms (GCM) 10K type strain sequencing project: providing services to taxonomists for standard genome sequencing and annotation.</title>
        <authorList>
            <consortium name="The Broad Institute Genomics Platform"/>
            <consortium name="The Broad Institute Genome Sequencing Center for Infectious Disease"/>
            <person name="Wu L."/>
            <person name="Ma J."/>
        </authorList>
    </citation>
    <scope>NUCLEOTIDE SEQUENCE [LARGE SCALE GENOMIC DNA]</scope>
    <source>
        <strain evidence="20">CGMCC 1.19029</strain>
    </source>
</reference>
<keyword evidence="20" id="KW-1185">Reference proteome</keyword>
<evidence type="ECO:0000256" key="12">
    <source>
        <dbReference type="ARBA" id="ARBA00023136"/>
    </source>
</evidence>
<dbReference type="PIRSF" id="PIRSF000292">
    <property type="entry name" value="Ubi_od_II"/>
    <property type="match status" value="1"/>
</dbReference>
<dbReference type="PROSITE" id="PS50999">
    <property type="entry name" value="COX2_TM"/>
    <property type="match status" value="1"/>
</dbReference>
<dbReference type="InterPro" id="IPR010514">
    <property type="entry name" value="COX_ARM"/>
</dbReference>
<keyword evidence="5 15" id="KW-1003">Cell membrane</keyword>
<evidence type="ECO:0000256" key="8">
    <source>
        <dbReference type="ARBA" id="ARBA00022729"/>
    </source>
</evidence>
<feature type="transmembrane region" description="Helical" evidence="16">
    <location>
        <begin position="40"/>
        <end position="64"/>
    </location>
</feature>
<evidence type="ECO:0000256" key="15">
    <source>
        <dbReference type="PIRNR" id="PIRNR000292"/>
    </source>
</evidence>
<feature type="domain" description="Cytochrome oxidase subunit II transmembrane region profile" evidence="18">
    <location>
        <begin position="18"/>
        <end position="115"/>
    </location>
</feature>
<evidence type="ECO:0000256" key="7">
    <source>
        <dbReference type="ARBA" id="ARBA00022692"/>
    </source>
</evidence>
<accession>A0ABV8RZ24</accession>
<dbReference type="InterPro" id="IPR034227">
    <property type="entry name" value="CuRO_UO_II"/>
</dbReference>
<gene>
    <name evidence="19" type="primary">cyoA</name>
    <name evidence="19" type="ORF">ACFO0J_10410</name>
</gene>
<dbReference type="InterPro" id="IPR002429">
    <property type="entry name" value="CcO_II-like_C"/>
</dbReference>
<dbReference type="Pfam" id="PF00116">
    <property type="entry name" value="COX2"/>
    <property type="match status" value="1"/>
</dbReference>
<dbReference type="CDD" id="cd04212">
    <property type="entry name" value="CuRO_UO_II"/>
    <property type="match status" value="1"/>
</dbReference>
<dbReference type="InterPro" id="IPR008972">
    <property type="entry name" value="Cupredoxin"/>
</dbReference>
<dbReference type="PROSITE" id="PS51257">
    <property type="entry name" value="PROKAR_LIPOPROTEIN"/>
    <property type="match status" value="1"/>
</dbReference>
<comment type="caution">
    <text evidence="19">The sequence shown here is derived from an EMBL/GenBank/DDBJ whole genome shotgun (WGS) entry which is preliminary data.</text>
</comment>
<keyword evidence="4 15" id="KW-0813">Transport</keyword>
<evidence type="ECO:0000256" key="13">
    <source>
        <dbReference type="ARBA" id="ARBA00023139"/>
    </source>
</evidence>
<evidence type="ECO:0000259" key="18">
    <source>
        <dbReference type="PROSITE" id="PS50999"/>
    </source>
</evidence>
<dbReference type="SUPFAM" id="SSF49503">
    <property type="entry name" value="Cupredoxins"/>
    <property type="match status" value="1"/>
</dbReference>
<comment type="similarity">
    <text evidence="3 15">Belongs to the cytochrome c oxidase subunit 2 family.</text>
</comment>
<dbReference type="InterPro" id="IPR006333">
    <property type="entry name" value="Cyt_o_ubiquinol_oxidase_su2"/>
</dbReference>
<evidence type="ECO:0000256" key="4">
    <source>
        <dbReference type="ARBA" id="ARBA00022448"/>
    </source>
</evidence>
<keyword evidence="12 15" id="KW-0472">Membrane</keyword>
<name>A0ABV8RZ24_9BURK</name>
<feature type="domain" description="Cytochrome oxidase subunit II copper A binding" evidence="17">
    <location>
        <begin position="130"/>
        <end position="242"/>
    </location>
</feature>
<evidence type="ECO:0000259" key="17">
    <source>
        <dbReference type="PROSITE" id="PS50857"/>
    </source>
</evidence>
<organism evidence="19 20">
    <name type="scientific">Castellaniella hirudinis</name>
    <dbReference type="NCBI Taxonomy" id="1144617"/>
    <lineage>
        <taxon>Bacteria</taxon>
        <taxon>Pseudomonadati</taxon>
        <taxon>Pseudomonadota</taxon>
        <taxon>Betaproteobacteria</taxon>
        <taxon>Burkholderiales</taxon>
        <taxon>Alcaligenaceae</taxon>
        <taxon>Castellaniella</taxon>
    </lineage>
</organism>
<evidence type="ECO:0000256" key="11">
    <source>
        <dbReference type="ARBA" id="ARBA00023002"/>
    </source>
</evidence>
<keyword evidence="14" id="KW-0449">Lipoprotein</keyword>
<keyword evidence="10 16" id="KW-1133">Transmembrane helix</keyword>
<dbReference type="InterPro" id="IPR045187">
    <property type="entry name" value="CcO_II"/>
</dbReference>
<dbReference type="Gene3D" id="1.10.287.90">
    <property type="match status" value="1"/>
</dbReference>
<evidence type="ECO:0000256" key="6">
    <source>
        <dbReference type="ARBA" id="ARBA00022660"/>
    </source>
</evidence>
<comment type="subcellular location">
    <subcellularLocation>
        <location evidence="2">Cell membrane</location>
        <topology evidence="2">Multi-pass membrane protein</topology>
    </subcellularLocation>
    <subcellularLocation>
        <location evidence="1">Periplasm</location>
    </subcellularLocation>
</comment>
<dbReference type="EMBL" id="JBHSDY010000006">
    <property type="protein sequence ID" value="MFC4298452.1"/>
    <property type="molecule type" value="Genomic_DNA"/>
</dbReference>
<keyword evidence="8" id="KW-0732">Signal</keyword>
<feature type="transmembrane region" description="Helical" evidence="16">
    <location>
        <begin position="85"/>
        <end position="106"/>
    </location>
</feature>
<evidence type="ECO:0000256" key="10">
    <source>
        <dbReference type="ARBA" id="ARBA00022989"/>
    </source>
</evidence>
<keyword evidence="13" id="KW-0564">Palmitate</keyword>
<dbReference type="SUPFAM" id="SSF81464">
    <property type="entry name" value="Cytochrome c oxidase subunit II-like, transmembrane region"/>
    <property type="match status" value="1"/>
</dbReference>
<protein>
    <recommendedName>
        <fullName evidence="15">Ubiquinol oxidase subunit 2</fullName>
    </recommendedName>
</protein>
<evidence type="ECO:0000313" key="19">
    <source>
        <dbReference type="EMBL" id="MFC4298452.1"/>
    </source>
</evidence>
<dbReference type="Proteomes" id="UP001595756">
    <property type="component" value="Unassembled WGS sequence"/>
</dbReference>
<evidence type="ECO:0000256" key="16">
    <source>
        <dbReference type="SAM" id="Phobius"/>
    </source>
</evidence>
<evidence type="ECO:0000256" key="9">
    <source>
        <dbReference type="ARBA" id="ARBA00022982"/>
    </source>
</evidence>
<dbReference type="RefSeq" id="WP_376813015.1">
    <property type="nucleotide sequence ID" value="NZ_JBHSDY010000006.1"/>
</dbReference>
<dbReference type="PROSITE" id="PS50857">
    <property type="entry name" value="COX2_CUA"/>
    <property type="match status" value="1"/>
</dbReference>
<evidence type="ECO:0000256" key="14">
    <source>
        <dbReference type="ARBA" id="ARBA00023288"/>
    </source>
</evidence>
<dbReference type="Pfam" id="PF06481">
    <property type="entry name" value="COX_ARM"/>
    <property type="match status" value="1"/>
</dbReference>
<evidence type="ECO:0000256" key="5">
    <source>
        <dbReference type="ARBA" id="ARBA00022475"/>
    </source>
</evidence>
<evidence type="ECO:0000313" key="20">
    <source>
        <dbReference type="Proteomes" id="UP001595756"/>
    </source>
</evidence>
<evidence type="ECO:0000256" key="3">
    <source>
        <dbReference type="ARBA" id="ARBA00007866"/>
    </source>
</evidence>
<evidence type="ECO:0000256" key="1">
    <source>
        <dbReference type="ARBA" id="ARBA00004418"/>
    </source>
</evidence>
<keyword evidence="7 16" id="KW-0812">Transmembrane</keyword>
<sequence>MRHDKILKIVLGVGPALLLGGCDAVLLNPSGDVALQQRNLIYTATGLMLIVILPVIVATVLFAWRYRAANRKARYDADWDHSTRLELMIWSVPLLIIIALGSVTWVSTHLLDPYRPLSRISADKPLAAHVEPLTVEVVALDWKWLFIYPEYGFATVNELAAPVDRPIRFKITASSVMNSFFIPALAGQIYAMPGMQTMLHAVINAPGEYEGMSANYSGAGFSGMHFRFHGLDQAGFDAWVAKNRAAGGVLDRAGYLDLEQPSENDPVRRWATVDPDLYRLILNRCVRPGSTCMSDLMQPMEK</sequence>
<proteinExistence type="inferred from homology"/>
<dbReference type="PANTHER" id="PTHR22888">
    <property type="entry name" value="CYTOCHROME C OXIDASE, SUBUNIT II"/>
    <property type="match status" value="1"/>
</dbReference>
<keyword evidence="6 15" id="KW-0679">Respiratory chain</keyword>
<dbReference type="NCBIfam" id="TIGR01433">
    <property type="entry name" value="CyoA"/>
    <property type="match status" value="1"/>
</dbReference>
<evidence type="ECO:0000256" key="2">
    <source>
        <dbReference type="ARBA" id="ARBA00004651"/>
    </source>
</evidence>
<dbReference type="InterPro" id="IPR036257">
    <property type="entry name" value="Cyt_c_oxidase_su2_TM_sf"/>
</dbReference>
<dbReference type="InterPro" id="IPR011759">
    <property type="entry name" value="Cyt_c_oxidase_su2_TM_dom"/>
</dbReference>